<evidence type="ECO:0000313" key="2">
    <source>
        <dbReference type="Proteomes" id="UP000054721"/>
    </source>
</evidence>
<comment type="caution">
    <text evidence="1">The sequence shown here is derived from an EMBL/GenBank/DDBJ whole genome shotgun (WGS) entry which is preliminary data.</text>
</comment>
<gene>
    <name evidence="1" type="ORF">T02_2416</name>
</gene>
<dbReference type="AlphaFoldDB" id="A0A0V1KN70"/>
<keyword evidence="2" id="KW-1185">Reference proteome</keyword>
<sequence length="245" mass="27862">MATKQIHNLGRVLHSPTQSTAFKTAFEMQQPQSRLLAVSNHRFSSLKRWSVRGFPTINTQHLLRVTTCHGQRIAVNVIRRRGQRDSFSQEMTVRIRLSPVRLMTCSRYLRPISLLGRACRQLWTKRQSEKHWHEALNASKGSPDEHWLHSLDTMAERVRHDDKDTTSDCSRKVHIAELESIICAADLTELLNYYISDELQMVLCDVGAPINYCPLTLIFSGTQDKLALTAAQGSSRSVALLLTVL</sequence>
<accession>A0A0V1KN70</accession>
<name>A0A0V1KN70_9BILA</name>
<dbReference type="EMBL" id="JYDW01000370">
    <property type="protein sequence ID" value="KRZ48730.1"/>
    <property type="molecule type" value="Genomic_DNA"/>
</dbReference>
<dbReference type="Proteomes" id="UP000054721">
    <property type="component" value="Unassembled WGS sequence"/>
</dbReference>
<organism evidence="1 2">
    <name type="scientific">Trichinella nativa</name>
    <dbReference type="NCBI Taxonomy" id="6335"/>
    <lineage>
        <taxon>Eukaryota</taxon>
        <taxon>Metazoa</taxon>
        <taxon>Ecdysozoa</taxon>
        <taxon>Nematoda</taxon>
        <taxon>Enoplea</taxon>
        <taxon>Dorylaimia</taxon>
        <taxon>Trichinellida</taxon>
        <taxon>Trichinellidae</taxon>
        <taxon>Trichinella</taxon>
    </lineage>
</organism>
<evidence type="ECO:0000313" key="1">
    <source>
        <dbReference type="EMBL" id="KRZ48730.1"/>
    </source>
</evidence>
<dbReference type="OrthoDB" id="5938352at2759"/>
<reference evidence="1 2" key="1">
    <citation type="submission" date="2015-05" db="EMBL/GenBank/DDBJ databases">
        <title>Evolution of Trichinella species and genotypes.</title>
        <authorList>
            <person name="Korhonen P.K."/>
            <person name="Edoardo P."/>
            <person name="Giuseppe L.R."/>
            <person name="Gasser R.B."/>
        </authorList>
    </citation>
    <scope>NUCLEOTIDE SEQUENCE [LARGE SCALE GENOMIC DNA]</scope>
    <source>
        <strain evidence="1">ISS10</strain>
    </source>
</reference>
<proteinExistence type="predicted"/>
<protein>
    <submittedName>
        <fullName evidence="1">Uncharacterized protein</fullName>
    </submittedName>
</protein>